<dbReference type="InterPro" id="IPR008979">
    <property type="entry name" value="Galactose-bd-like_sf"/>
</dbReference>
<evidence type="ECO:0000256" key="3">
    <source>
        <dbReference type="ARBA" id="ARBA00004740"/>
    </source>
</evidence>
<dbReference type="Gene3D" id="3.20.20.80">
    <property type="entry name" value="Glycosidases"/>
    <property type="match status" value="1"/>
</dbReference>
<dbReference type="GO" id="GO:0004567">
    <property type="term" value="F:beta-mannosidase activity"/>
    <property type="evidence" value="ECO:0007669"/>
    <property type="project" value="UniProtKB-EC"/>
</dbReference>
<evidence type="ECO:0000259" key="18">
    <source>
        <dbReference type="Pfam" id="PF22666"/>
    </source>
</evidence>
<dbReference type="InterPro" id="IPR041447">
    <property type="entry name" value="Mannosidase_ig"/>
</dbReference>
<dbReference type="InterPro" id="IPR041625">
    <property type="entry name" value="Beta-mannosidase_Ig"/>
</dbReference>
<feature type="domain" description="Glycoside hydrolase family 2 immunoglobulin-like beta-sandwich" evidence="15">
    <location>
        <begin position="193"/>
        <end position="299"/>
    </location>
</feature>
<sequence>MQKSTRELKTGWSMKQAGDISNEFWIPVEKVPSQVHIDLIANKKIPDPFVDANELAVQWIAEKDWVYRTKFTVPSSEGITTDLIFLGLDTFATVTLNGTTILESENMHTSHRVNISKLLRPSQENELQIVFQSALLRGRELVDQHPEHVFHVRQTEASRIPVRKAQYNWGWDWGPILMTAGPWRPVVLEQYTARIDDVWTQYEISADNKTCSGTLYARVGVGAQEGDTVLLSLFDGDEAVFEQKCHIGADGLAKAAVQLVSPSLWYPHGYGSQFRYRLSACLSRGDTRLDEQSKLIGFRRCQLVQEKDEFGKSFYFRINGVDIFAGGSCWIPADSYLAQVSKDRYLDWMKLMVESNQIMIRVWGGGIYEDDAFMEACDTLGILVWHDFAFVCASYPVYPSFLKSVEEEVRQNIRRLRSHPSLVIWAGNNEDYQVQERYKLEYNQDDTDPESWRQSTFPARYIYEHLLPKWVQEEDPSSIYHPGSPWGDGKHTTDPTVGDIHQWNIWHGQMSRYQDSAELGGRFVSEFGMEAYPHLESLRRVITDPQQQHPGSMMMDFRNKAGDHERRLMTYVSENFIVPSDLASFAHITQVLQAETMRYAYKAWRRSWGQPGARRCGGVLVWQLNDCWPTMSWAIVDYYLVKKPAFYAISRALRPLDVGISRSCPVWTSGHADPMSTNSCEFDLWIASSRQEAVEVEVKVRFISIRSGKLVSDTINITTRATPNSTTEVLEKQRVKVSMTSESADYKTLDPFIIHAELYVDGLAEAADTAWPQPLKYLDFSNRNVRVETSPSRDKITVSADLPVKGFVFEEREGLKLSDNGFDLIPGEKKIISLSGKGAATTELPWTSKPIFPGPWPGPFGFFQGCPRPAADEKGNPKLFLQLISALTMSSQWWLPRLSFFQSLRQSHYTLPVRPEFLASSSFHFVNPRHHVTATDNVTQVFPESVVAGLSDEEALALFTRGFFGGFVFGFERSVLRMGGWNLLPARYTGFQGDPHASQIWNPSELPRHHLLPVGSSLFGSFKVMDKQIAPESSDQRASYVDYGFGSDEFTFAGCHRFQITRSPRIGAEPLVQFELQHFRCNPQKNEPSVAEYIAWFHYAYAKSLFANAVQCILLR</sequence>
<dbReference type="FunFam" id="2.60.120.260:FF:000118">
    <property type="entry name" value="Beta-mannosidase B"/>
    <property type="match status" value="1"/>
</dbReference>
<evidence type="ECO:0000256" key="13">
    <source>
        <dbReference type="ARBA" id="ARBA00041069"/>
    </source>
</evidence>
<evidence type="ECO:0000259" key="17">
    <source>
        <dbReference type="Pfam" id="PF17786"/>
    </source>
</evidence>
<evidence type="ECO:0000259" key="16">
    <source>
        <dbReference type="Pfam" id="PF17753"/>
    </source>
</evidence>
<evidence type="ECO:0000256" key="7">
    <source>
        <dbReference type="ARBA" id="ARBA00022801"/>
    </source>
</evidence>
<proteinExistence type="inferred from homology"/>
<feature type="domain" description="Mannosidase Ig/CBM-like" evidence="17">
    <location>
        <begin position="681"/>
        <end position="777"/>
    </location>
</feature>
<dbReference type="Gene3D" id="2.60.40.10">
    <property type="entry name" value="Immunoglobulins"/>
    <property type="match status" value="2"/>
</dbReference>
<evidence type="ECO:0000256" key="11">
    <source>
        <dbReference type="ARBA" id="ARBA00023326"/>
    </source>
</evidence>
<dbReference type="InterPro" id="IPR036156">
    <property type="entry name" value="Beta-gal/glucu_dom_sf"/>
</dbReference>
<comment type="similarity">
    <text evidence="12">Belongs to the glycosyl hydrolase 2 family. Beta-mannosidase B subfamily.</text>
</comment>
<dbReference type="InterPro" id="IPR050887">
    <property type="entry name" value="Beta-mannosidase_GH2"/>
</dbReference>
<evidence type="ECO:0000313" key="19">
    <source>
        <dbReference type="EMBL" id="CRL19441.1"/>
    </source>
</evidence>
<evidence type="ECO:0000256" key="5">
    <source>
        <dbReference type="ARBA" id="ARBA00012754"/>
    </source>
</evidence>
<evidence type="ECO:0000256" key="1">
    <source>
        <dbReference type="ARBA" id="ARBA00000829"/>
    </source>
</evidence>
<dbReference type="Pfam" id="PF17753">
    <property type="entry name" value="Ig_mannosidase"/>
    <property type="match status" value="1"/>
</dbReference>
<dbReference type="InterPro" id="IPR054593">
    <property type="entry name" value="Beta-mannosidase-like_N2"/>
</dbReference>
<dbReference type="InterPro" id="IPR017853">
    <property type="entry name" value="GH"/>
</dbReference>
<evidence type="ECO:0000259" key="15">
    <source>
        <dbReference type="Pfam" id="PF00703"/>
    </source>
</evidence>
<reference evidence="19 20" key="1">
    <citation type="journal article" date="2014" name="Nat. Commun.">
        <title>Multiple recent horizontal transfers of a large genomic region in cheese making fungi.</title>
        <authorList>
            <person name="Cheeseman K."/>
            <person name="Ropars J."/>
            <person name="Renault P."/>
            <person name="Dupont J."/>
            <person name="Gouzy J."/>
            <person name="Branca A."/>
            <person name="Abraham A.L."/>
            <person name="Ceppi M."/>
            <person name="Conseiller E."/>
            <person name="Debuchy R."/>
            <person name="Malagnac F."/>
            <person name="Goarin A."/>
            <person name="Silar P."/>
            <person name="Lacoste S."/>
            <person name="Sallet E."/>
            <person name="Bensimon A."/>
            <person name="Giraud T."/>
            <person name="Brygoo Y."/>
        </authorList>
    </citation>
    <scope>NUCLEOTIDE SEQUENCE [LARGE SCALE GENOMIC DNA]</scope>
    <source>
        <strain evidence="20">FM 013</strain>
    </source>
</reference>
<keyword evidence="10" id="KW-0326">Glycosidase</keyword>
<dbReference type="InterPro" id="IPR013783">
    <property type="entry name" value="Ig-like_fold"/>
</dbReference>
<evidence type="ECO:0000256" key="12">
    <source>
        <dbReference type="ARBA" id="ARBA00038429"/>
    </source>
</evidence>
<evidence type="ECO:0000256" key="10">
    <source>
        <dbReference type="ARBA" id="ARBA00023295"/>
    </source>
</evidence>
<evidence type="ECO:0000256" key="9">
    <source>
        <dbReference type="ARBA" id="ARBA00023277"/>
    </source>
</evidence>
<evidence type="ECO:0000313" key="20">
    <source>
        <dbReference type="Proteomes" id="UP000053732"/>
    </source>
</evidence>
<organism evidence="19 20">
    <name type="scientific">Penicillium camemberti (strain FM 013)</name>
    <dbReference type="NCBI Taxonomy" id="1429867"/>
    <lineage>
        <taxon>Eukaryota</taxon>
        <taxon>Fungi</taxon>
        <taxon>Dikarya</taxon>
        <taxon>Ascomycota</taxon>
        <taxon>Pezizomycotina</taxon>
        <taxon>Eurotiomycetes</taxon>
        <taxon>Eurotiomycetidae</taxon>
        <taxon>Eurotiales</taxon>
        <taxon>Aspergillaceae</taxon>
        <taxon>Penicillium</taxon>
    </lineage>
</organism>
<evidence type="ECO:0000256" key="8">
    <source>
        <dbReference type="ARBA" id="ARBA00023180"/>
    </source>
</evidence>
<keyword evidence="11" id="KW-0624">Polysaccharide degradation</keyword>
<dbReference type="GO" id="GO:0006516">
    <property type="term" value="P:glycoprotein catabolic process"/>
    <property type="evidence" value="ECO:0007669"/>
    <property type="project" value="TreeGrafter"/>
</dbReference>
<keyword evidence="6" id="KW-0964">Secreted</keyword>
<dbReference type="SUPFAM" id="SSF51445">
    <property type="entry name" value="(Trans)glycosidases"/>
    <property type="match status" value="1"/>
</dbReference>
<dbReference type="Pfam" id="PF22666">
    <property type="entry name" value="Glyco_hydro_2_N2"/>
    <property type="match status" value="1"/>
</dbReference>
<evidence type="ECO:0000256" key="14">
    <source>
        <dbReference type="ARBA" id="ARBA00041614"/>
    </source>
</evidence>
<name>A0A0G4NZE4_PENC3</name>
<dbReference type="PANTHER" id="PTHR43730:SF1">
    <property type="entry name" value="BETA-MANNOSIDASE"/>
    <property type="match status" value="1"/>
</dbReference>
<dbReference type="AlphaFoldDB" id="A0A0G4NZE4"/>
<dbReference type="GO" id="GO:0000272">
    <property type="term" value="P:polysaccharide catabolic process"/>
    <property type="evidence" value="ECO:0007669"/>
    <property type="project" value="UniProtKB-KW"/>
</dbReference>
<protein>
    <recommendedName>
        <fullName evidence="13">Beta-mannosidase B</fullName>
        <ecNumber evidence="5">3.2.1.25</ecNumber>
    </recommendedName>
    <alternativeName>
        <fullName evidence="14">Mannanase B</fullName>
    </alternativeName>
</protein>
<evidence type="ECO:0000256" key="4">
    <source>
        <dbReference type="ARBA" id="ARBA00011738"/>
    </source>
</evidence>
<dbReference type="GO" id="GO:0005576">
    <property type="term" value="C:extracellular region"/>
    <property type="evidence" value="ECO:0007669"/>
    <property type="project" value="UniProtKB-SubCell"/>
</dbReference>
<dbReference type="Pfam" id="PF17786">
    <property type="entry name" value="Mannosidase_ig"/>
    <property type="match status" value="1"/>
</dbReference>
<comment type="pathway">
    <text evidence="3">Glycan metabolism; N-glycan degradation.</text>
</comment>
<comment type="subunit">
    <text evidence="4">Homodimer.</text>
</comment>
<accession>A0A0G4NZE4</accession>
<feature type="domain" description="Beta-mannosidase-like galactose-binding" evidence="18">
    <location>
        <begin position="12"/>
        <end position="184"/>
    </location>
</feature>
<keyword evidence="7 19" id="KW-0378">Hydrolase</keyword>
<dbReference type="STRING" id="1429867.A0A0G4NZE4"/>
<dbReference type="InterPro" id="IPR006102">
    <property type="entry name" value="Ig-like_GH2"/>
</dbReference>
<evidence type="ECO:0000256" key="2">
    <source>
        <dbReference type="ARBA" id="ARBA00004613"/>
    </source>
</evidence>
<dbReference type="PANTHER" id="PTHR43730">
    <property type="entry name" value="BETA-MANNOSIDASE"/>
    <property type="match status" value="1"/>
</dbReference>
<keyword evidence="8" id="KW-0325">Glycoprotein</keyword>
<dbReference type="Pfam" id="PF00703">
    <property type="entry name" value="Glyco_hydro_2"/>
    <property type="match status" value="1"/>
</dbReference>
<comment type="catalytic activity">
    <reaction evidence="1">
        <text>Hydrolysis of terminal, non-reducing beta-D-mannose residues in beta-D-mannosides.</text>
        <dbReference type="EC" id="3.2.1.25"/>
    </reaction>
</comment>
<keyword evidence="20" id="KW-1185">Reference proteome</keyword>
<evidence type="ECO:0000256" key="6">
    <source>
        <dbReference type="ARBA" id="ARBA00022525"/>
    </source>
</evidence>
<feature type="domain" description="Beta-mannosidase Ig-fold" evidence="16">
    <location>
        <begin position="785"/>
        <end position="841"/>
    </location>
</feature>
<gene>
    <name evidence="19" type="ORF">PCAMFM013_S003g000232</name>
</gene>
<dbReference type="SUPFAM" id="SSF49785">
    <property type="entry name" value="Galactose-binding domain-like"/>
    <property type="match status" value="1"/>
</dbReference>
<dbReference type="Gene3D" id="2.60.120.260">
    <property type="entry name" value="Galactose-binding domain-like"/>
    <property type="match status" value="1"/>
</dbReference>
<dbReference type="EMBL" id="HG793136">
    <property type="protein sequence ID" value="CRL19441.1"/>
    <property type="molecule type" value="Genomic_DNA"/>
</dbReference>
<dbReference type="FunFam" id="3.20.20.80:FF:000050">
    <property type="entry name" value="Beta-mannosidase B"/>
    <property type="match status" value="1"/>
</dbReference>
<keyword evidence="9" id="KW-0119">Carbohydrate metabolism</keyword>
<dbReference type="SUPFAM" id="SSF49303">
    <property type="entry name" value="beta-Galactosidase/glucuronidase domain"/>
    <property type="match status" value="2"/>
</dbReference>
<dbReference type="EC" id="3.2.1.25" evidence="5"/>
<dbReference type="Proteomes" id="UP000053732">
    <property type="component" value="Unassembled WGS sequence"/>
</dbReference>
<comment type="subcellular location">
    <subcellularLocation>
        <location evidence="2">Secreted</location>
    </subcellularLocation>
</comment>
<dbReference type="UniPathway" id="UPA00280"/>